<evidence type="ECO:0000259" key="17">
    <source>
        <dbReference type="PROSITE" id="PS50191"/>
    </source>
</evidence>
<evidence type="ECO:0000256" key="14">
    <source>
        <dbReference type="ARBA" id="ARBA00024180"/>
    </source>
</evidence>
<keyword evidence="9 15" id="KW-0492">Microsome</keyword>
<evidence type="ECO:0000256" key="9">
    <source>
        <dbReference type="ARBA" id="ARBA00022848"/>
    </source>
</evidence>
<dbReference type="GO" id="GO:0043001">
    <property type="term" value="P:Golgi to plasma membrane protein transport"/>
    <property type="evidence" value="ECO:0007669"/>
    <property type="project" value="TreeGrafter"/>
</dbReference>
<dbReference type="GO" id="GO:0005789">
    <property type="term" value="C:endoplasmic reticulum membrane"/>
    <property type="evidence" value="ECO:0007669"/>
    <property type="project" value="UniProtKB-SubCell"/>
</dbReference>
<dbReference type="PANTHER" id="PTHR47669:SF1">
    <property type="entry name" value="PHOSPHATIDYLINOSITOL TRANSFER PROTEIN SFH5"/>
    <property type="match status" value="1"/>
</dbReference>
<dbReference type="EMBL" id="JAKWBI020000135">
    <property type="protein sequence ID" value="KAJ2901857.1"/>
    <property type="molecule type" value="Genomic_DNA"/>
</dbReference>
<dbReference type="PROSITE" id="PS50191">
    <property type="entry name" value="CRAL_TRIO"/>
    <property type="match status" value="1"/>
</dbReference>
<evidence type="ECO:0000313" key="19">
    <source>
        <dbReference type="Proteomes" id="UP001201980"/>
    </source>
</evidence>
<proteinExistence type="inferred from homology"/>
<evidence type="ECO:0000256" key="16">
    <source>
        <dbReference type="SAM" id="MobiDB-lite"/>
    </source>
</evidence>
<evidence type="ECO:0000256" key="4">
    <source>
        <dbReference type="ARBA" id="ARBA00022448"/>
    </source>
</evidence>
<evidence type="ECO:0000256" key="7">
    <source>
        <dbReference type="ARBA" id="ARBA00022723"/>
    </source>
</evidence>
<accession>A0AAD5RQH9</accession>
<feature type="compositionally biased region" description="Low complexity" evidence="16">
    <location>
        <begin position="35"/>
        <end position="44"/>
    </location>
</feature>
<comment type="similarity">
    <text evidence="3 15">Belongs to the SFH5 family.</text>
</comment>
<feature type="region of interest" description="Disordered" evidence="16">
    <location>
        <begin position="379"/>
        <end position="429"/>
    </location>
</feature>
<feature type="compositionally biased region" description="Low complexity" evidence="16">
    <location>
        <begin position="387"/>
        <end position="398"/>
    </location>
</feature>
<evidence type="ECO:0000256" key="5">
    <source>
        <dbReference type="ARBA" id="ARBA00022490"/>
    </source>
</evidence>
<evidence type="ECO:0000256" key="15">
    <source>
        <dbReference type="RuleBase" id="RU367059"/>
    </source>
</evidence>
<dbReference type="GO" id="GO:0046872">
    <property type="term" value="F:metal ion binding"/>
    <property type="evidence" value="ECO:0007669"/>
    <property type="project" value="UniProtKB-KW"/>
</dbReference>
<dbReference type="SUPFAM" id="SSF46938">
    <property type="entry name" value="CRAL/TRIO N-terminal domain"/>
    <property type="match status" value="1"/>
</dbReference>
<dbReference type="Proteomes" id="UP001201980">
    <property type="component" value="Unassembled WGS sequence"/>
</dbReference>
<dbReference type="InterPro" id="IPR036865">
    <property type="entry name" value="CRAL-TRIO_dom_sf"/>
</dbReference>
<dbReference type="GO" id="GO:0032541">
    <property type="term" value="C:cortical endoplasmic reticulum"/>
    <property type="evidence" value="ECO:0007669"/>
    <property type="project" value="TreeGrafter"/>
</dbReference>
<evidence type="ECO:0000256" key="12">
    <source>
        <dbReference type="ARBA" id="ARBA00023136"/>
    </source>
</evidence>
<feature type="region of interest" description="Disordered" evidence="16">
    <location>
        <begin position="17"/>
        <end position="111"/>
    </location>
</feature>
<keyword evidence="11 15" id="KW-0445">Lipid transport</keyword>
<comment type="caution">
    <text evidence="18">The sequence shown here is derived from an EMBL/GenBank/DDBJ whole genome shotgun (WGS) entry which is preliminary data.</text>
</comment>
<evidence type="ECO:0000256" key="11">
    <source>
        <dbReference type="ARBA" id="ARBA00023055"/>
    </source>
</evidence>
<dbReference type="SMART" id="SM00516">
    <property type="entry name" value="SEC14"/>
    <property type="match status" value="1"/>
</dbReference>
<keyword evidence="7" id="KW-0479">Metal-binding</keyword>
<feature type="compositionally biased region" description="Low complexity" evidence="16">
    <location>
        <begin position="17"/>
        <end position="27"/>
    </location>
</feature>
<keyword evidence="10" id="KW-0408">Iron</keyword>
<evidence type="ECO:0000256" key="3">
    <source>
        <dbReference type="ARBA" id="ARBA00006667"/>
    </source>
</evidence>
<feature type="domain" description="CRAL-TRIO" evidence="17">
    <location>
        <begin position="184"/>
        <end position="369"/>
    </location>
</feature>
<evidence type="ECO:0000256" key="13">
    <source>
        <dbReference type="ARBA" id="ARBA00024146"/>
    </source>
</evidence>
<sequence>MSAEVTAATSAMNISDAQAEAAGSSSPPAVPVPAPSASSTVANAENSDGNAGATDSPAETGTPAPVPAPGTSTNVLSPTVVPNTSTTTDIPNTETEVENSPVHNEAPQEGPLAELGKNLTNIIIEARHQEMWGIDLTSIRDVPTCIVLQKFLKANGNDPNQAAEQLKKALEWRKEFRPLATLQERHSREKFEGLGFITHHTPPNDVDDTPATIITWNIYGGVKDRKTTFSDVDEFCRWRVSLMEQAIQGLKIDEATATIPDDGKDTYRIIQVHDYLDISFLRLDPNIKAASKQVIDTFQTGYPELLEHKYFVNVPYVMNWIFNFFKLFLSKETVSKFHPMAKGTMLANELPAIVDTLPGAYGGRSPDLKNNKSAICPRMTTKEEQTATEPAPETTASTREPKGAEPGNSEKSPTEGASAATADKSKVAE</sequence>
<feature type="compositionally biased region" description="Low complexity" evidence="16">
    <location>
        <begin position="77"/>
        <end position="88"/>
    </location>
</feature>
<dbReference type="CDD" id="cd00170">
    <property type="entry name" value="SEC14"/>
    <property type="match status" value="1"/>
</dbReference>
<keyword evidence="5 15" id="KW-0963">Cytoplasm</keyword>
<dbReference type="InterPro" id="IPR042938">
    <property type="entry name" value="Sfh5"/>
</dbReference>
<dbReference type="Gene3D" id="3.40.525.10">
    <property type="entry name" value="CRAL-TRIO lipid binding domain"/>
    <property type="match status" value="1"/>
</dbReference>
<evidence type="ECO:0000313" key="18">
    <source>
        <dbReference type="EMBL" id="KAJ2901857.1"/>
    </source>
</evidence>
<reference evidence="18" key="1">
    <citation type="submission" date="2022-07" db="EMBL/GenBank/DDBJ databases">
        <title>Draft genome sequence of Zalerion maritima ATCC 34329, a (micro)plastics degrading marine fungus.</title>
        <authorList>
            <person name="Paco A."/>
            <person name="Goncalves M.F.M."/>
            <person name="Rocha-Santos T.A.P."/>
            <person name="Alves A."/>
        </authorList>
    </citation>
    <scope>NUCLEOTIDE SEQUENCE</scope>
    <source>
        <strain evidence="18">ATCC 34329</strain>
    </source>
</reference>
<comment type="subcellular location">
    <subcellularLocation>
        <location evidence="15">Cytoplasm</location>
    </subcellularLocation>
    <subcellularLocation>
        <location evidence="2 15">Endoplasmic reticulum membrane</location>
        <topology evidence="2 15">Peripheral membrane protein</topology>
    </subcellularLocation>
    <subcellularLocation>
        <location evidence="15">Microsome membrane</location>
        <topology evidence="15">Peripheral membrane protein</topology>
    </subcellularLocation>
</comment>
<organism evidence="18 19">
    <name type="scientific">Zalerion maritima</name>
    <dbReference type="NCBI Taxonomy" id="339359"/>
    <lineage>
        <taxon>Eukaryota</taxon>
        <taxon>Fungi</taxon>
        <taxon>Dikarya</taxon>
        <taxon>Ascomycota</taxon>
        <taxon>Pezizomycotina</taxon>
        <taxon>Sordariomycetes</taxon>
        <taxon>Lulworthiomycetidae</taxon>
        <taxon>Lulworthiales</taxon>
        <taxon>Lulworthiaceae</taxon>
        <taxon>Zalerion</taxon>
    </lineage>
</organism>
<name>A0AAD5RQH9_9PEZI</name>
<dbReference type="GO" id="GO:0008526">
    <property type="term" value="F:phosphatidylinositol transfer activity"/>
    <property type="evidence" value="ECO:0007669"/>
    <property type="project" value="UniProtKB-UniRule"/>
</dbReference>
<keyword evidence="19" id="KW-1185">Reference proteome</keyword>
<keyword evidence="6" id="KW-0349">Heme</keyword>
<keyword evidence="12 15" id="KW-0472">Membrane</keyword>
<protein>
    <recommendedName>
        <fullName evidence="15">Phosphatidylinositol transfer protein SFH5</fullName>
        <shortName evidence="15">PITP SFH5</shortName>
    </recommendedName>
</protein>
<evidence type="ECO:0000256" key="8">
    <source>
        <dbReference type="ARBA" id="ARBA00022824"/>
    </source>
</evidence>
<dbReference type="InterPro" id="IPR036273">
    <property type="entry name" value="CRAL/TRIO_N_dom_sf"/>
</dbReference>
<comment type="cofactor">
    <cofactor evidence="1">
        <name>heme b</name>
        <dbReference type="ChEBI" id="CHEBI:60344"/>
    </cofactor>
</comment>
<dbReference type="GO" id="GO:0005886">
    <property type="term" value="C:plasma membrane"/>
    <property type="evidence" value="ECO:0007669"/>
    <property type="project" value="TreeGrafter"/>
</dbReference>
<dbReference type="SUPFAM" id="SSF52087">
    <property type="entry name" value="CRAL/TRIO domain"/>
    <property type="match status" value="1"/>
</dbReference>
<dbReference type="Pfam" id="PF00650">
    <property type="entry name" value="CRAL_TRIO"/>
    <property type="match status" value="1"/>
</dbReference>
<dbReference type="InterPro" id="IPR001251">
    <property type="entry name" value="CRAL-TRIO_dom"/>
</dbReference>
<evidence type="ECO:0000256" key="2">
    <source>
        <dbReference type="ARBA" id="ARBA00004406"/>
    </source>
</evidence>
<keyword evidence="8 15" id="KW-0256">Endoplasmic reticulum</keyword>
<dbReference type="AlphaFoldDB" id="A0AAD5RQH9"/>
<evidence type="ECO:0000256" key="10">
    <source>
        <dbReference type="ARBA" id="ARBA00023004"/>
    </source>
</evidence>
<gene>
    <name evidence="18" type="ORF">MKZ38_001336</name>
</gene>
<dbReference type="GO" id="GO:0005829">
    <property type="term" value="C:cytosol"/>
    <property type="evidence" value="ECO:0007669"/>
    <property type="project" value="TreeGrafter"/>
</dbReference>
<keyword evidence="4 15" id="KW-0813">Transport</keyword>
<dbReference type="PANTHER" id="PTHR47669">
    <property type="entry name" value="PHOSPHATIDYLINOSITOL TRANSFER PROTEIN SFH5"/>
    <property type="match status" value="1"/>
</dbReference>
<evidence type="ECO:0000256" key="6">
    <source>
        <dbReference type="ARBA" id="ARBA00022617"/>
    </source>
</evidence>
<dbReference type="GO" id="GO:0017157">
    <property type="term" value="P:regulation of exocytosis"/>
    <property type="evidence" value="ECO:0007669"/>
    <property type="project" value="TreeGrafter"/>
</dbReference>
<comment type="catalytic activity">
    <reaction evidence="13">
        <text>a 1,2-diacyl-sn-glycero-3-phospho-(1D-myo-inositol)(in) = a 1,2-diacyl-sn-glycero-3-phospho-(1D-myo-inositol)(out)</text>
        <dbReference type="Rhea" id="RHEA:38691"/>
        <dbReference type="ChEBI" id="CHEBI:57880"/>
    </reaction>
    <physiologicalReaction direction="left-to-right" evidence="13">
        <dbReference type="Rhea" id="RHEA:38692"/>
    </physiologicalReaction>
</comment>
<comment type="function">
    <text evidence="14">Non-classical phosphatidylinositol (PtdIns) transfer protein (PITP), which exhibits PtdIns-binding/transfer activity in the absence of detectable PtdCho-binding/transfer activity. Regulates PtdIns(4,5)P2 homeostasis at the plasma membrane. Heme-binding protein that may play a role in organic oxidant-induced stress responses.</text>
</comment>
<evidence type="ECO:0000256" key="1">
    <source>
        <dbReference type="ARBA" id="ARBA00001970"/>
    </source>
</evidence>